<name>A0A1J1J563_9DIPT</name>
<sequence length="59" mass="6651">MANSAFDNKRSFQAKHVIFVCYLLRLITGLLSSLLEASYGQVDLKYLGVKTIRRLDGCL</sequence>
<accession>A0A1J1J563</accession>
<protein>
    <submittedName>
        <fullName evidence="2">CLUMA_CG020514, isoform A</fullName>
    </submittedName>
</protein>
<dbReference type="EMBL" id="CVRI01000072">
    <property type="protein sequence ID" value="CRL07549.1"/>
    <property type="molecule type" value="Genomic_DNA"/>
</dbReference>
<evidence type="ECO:0000313" key="3">
    <source>
        <dbReference type="Proteomes" id="UP000183832"/>
    </source>
</evidence>
<feature type="transmembrane region" description="Helical" evidence="1">
    <location>
        <begin position="17"/>
        <end position="35"/>
    </location>
</feature>
<keyword evidence="1" id="KW-0812">Transmembrane</keyword>
<dbReference type="AlphaFoldDB" id="A0A1J1J563"/>
<evidence type="ECO:0000256" key="1">
    <source>
        <dbReference type="SAM" id="Phobius"/>
    </source>
</evidence>
<keyword evidence="1" id="KW-1133">Transmembrane helix</keyword>
<dbReference type="Proteomes" id="UP000183832">
    <property type="component" value="Unassembled WGS sequence"/>
</dbReference>
<proteinExistence type="predicted"/>
<keyword evidence="1" id="KW-0472">Membrane</keyword>
<gene>
    <name evidence="2" type="ORF">CLUMA_CG020514</name>
</gene>
<evidence type="ECO:0000313" key="2">
    <source>
        <dbReference type="EMBL" id="CRL07549.1"/>
    </source>
</evidence>
<organism evidence="2 3">
    <name type="scientific">Clunio marinus</name>
    <dbReference type="NCBI Taxonomy" id="568069"/>
    <lineage>
        <taxon>Eukaryota</taxon>
        <taxon>Metazoa</taxon>
        <taxon>Ecdysozoa</taxon>
        <taxon>Arthropoda</taxon>
        <taxon>Hexapoda</taxon>
        <taxon>Insecta</taxon>
        <taxon>Pterygota</taxon>
        <taxon>Neoptera</taxon>
        <taxon>Endopterygota</taxon>
        <taxon>Diptera</taxon>
        <taxon>Nematocera</taxon>
        <taxon>Chironomoidea</taxon>
        <taxon>Chironomidae</taxon>
        <taxon>Clunio</taxon>
    </lineage>
</organism>
<keyword evidence="3" id="KW-1185">Reference proteome</keyword>
<reference evidence="2 3" key="1">
    <citation type="submission" date="2015-04" db="EMBL/GenBank/DDBJ databases">
        <authorList>
            <person name="Syromyatnikov M.Y."/>
            <person name="Popov V.N."/>
        </authorList>
    </citation>
    <scope>NUCLEOTIDE SEQUENCE [LARGE SCALE GENOMIC DNA]</scope>
</reference>